<dbReference type="GO" id="GO:0006511">
    <property type="term" value="P:ubiquitin-dependent protein catabolic process"/>
    <property type="evidence" value="ECO:0007669"/>
    <property type="project" value="TreeGrafter"/>
</dbReference>
<name>A0A7J7NK26_9MAGN</name>
<dbReference type="OrthoDB" id="21204at2759"/>
<dbReference type="SMART" id="SM00184">
    <property type="entry name" value="RING"/>
    <property type="match status" value="1"/>
</dbReference>
<evidence type="ECO:0000256" key="9">
    <source>
        <dbReference type="ARBA" id="ARBA00022833"/>
    </source>
</evidence>
<evidence type="ECO:0000259" key="13">
    <source>
        <dbReference type="PROSITE" id="PS50089"/>
    </source>
</evidence>
<dbReference type="PANTHER" id="PTHR45977:SF4">
    <property type="entry name" value="RING-TYPE DOMAIN-CONTAINING PROTEIN"/>
    <property type="match status" value="1"/>
</dbReference>
<dbReference type="GO" id="GO:0016020">
    <property type="term" value="C:membrane"/>
    <property type="evidence" value="ECO:0007669"/>
    <property type="project" value="UniProtKB-SubCell"/>
</dbReference>
<dbReference type="PANTHER" id="PTHR45977">
    <property type="entry name" value="TARGET OF ERK KINASE MPK-1"/>
    <property type="match status" value="1"/>
</dbReference>
<evidence type="ECO:0000256" key="12">
    <source>
        <dbReference type="PROSITE-ProRule" id="PRU00175"/>
    </source>
</evidence>
<dbReference type="GO" id="GO:0016567">
    <property type="term" value="P:protein ubiquitination"/>
    <property type="evidence" value="ECO:0007669"/>
    <property type="project" value="TreeGrafter"/>
</dbReference>
<dbReference type="Proteomes" id="UP000541444">
    <property type="component" value="Unassembled WGS sequence"/>
</dbReference>
<evidence type="ECO:0000313" key="15">
    <source>
        <dbReference type="Proteomes" id="UP000541444"/>
    </source>
</evidence>
<keyword evidence="4" id="KW-0808">Transferase</keyword>
<dbReference type="InterPro" id="IPR013083">
    <property type="entry name" value="Znf_RING/FYVE/PHD"/>
</dbReference>
<comment type="caution">
    <text evidence="14">The sequence shown here is derived from an EMBL/GenBank/DDBJ whole genome shotgun (WGS) entry which is preliminary data.</text>
</comment>
<evidence type="ECO:0000256" key="3">
    <source>
        <dbReference type="ARBA" id="ARBA00012483"/>
    </source>
</evidence>
<keyword evidence="10" id="KW-1133">Transmembrane helix</keyword>
<dbReference type="EC" id="2.3.2.27" evidence="3"/>
<dbReference type="AlphaFoldDB" id="A0A7J7NK26"/>
<proteinExistence type="predicted"/>
<comment type="catalytic activity">
    <reaction evidence="1">
        <text>S-ubiquitinyl-[E2 ubiquitin-conjugating enzyme]-L-cysteine + [acceptor protein]-L-lysine = [E2 ubiquitin-conjugating enzyme]-L-cysteine + N(6)-ubiquitinyl-[acceptor protein]-L-lysine.</text>
        <dbReference type="EC" id="2.3.2.27"/>
    </reaction>
</comment>
<dbReference type="PROSITE" id="PS50089">
    <property type="entry name" value="ZF_RING_2"/>
    <property type="match status" value="1"/>
</dbReference>
<keyword evidence="11" id="KW-0472">Membrane</keyword>
<feature type="domain" description="RING-type" evidence="13">
    <location>
        <begin position="96"/>
        <end position="138"/>
    </location>
</feature>
<dbReference type="Gene3D" id="3.30.40.10">
    <property type="entry name" value="Zinc/RING finger domain, C3HC4 (zinc finger)"/>
    <property type="match status" value="1"/>
</dbReference>
<evidence type="ECO:0000313" key="14">
    <source>
        <dbReference type="EMBL" id="KAF6167312.1"/>
    </source>
</evidence>
<dbReference type="InterPro" id="IPR017907">
    <property type="entry name" value="Znf_RING_CS"/>
</dbReference>
<evidence type="ECO:0000256" key="5">
    <source>
        <dbReference type="ARBA" id="ARBA00022692"/>
    </source>
</evidence>
<evidence type="ECO:0000256" key="6">
    <source>
        <dbReference type="ARBA" id="ARBA00022723"/>
    </source>
</evidence>
<dbReference type="GO" id="GO:0008270">
    <property type="term" value="F:zinc ion binding"/>
    <property type="evidence" value="ECO:0007669"/>
    <property type="project" value="UniProtKB-KW"/>
</dbReference>
<evidence type="ECO:0000256" key="8">
    <source>
        <dbReference type="ARBA" id="ARBA00022786"/>
    </source>
</evidence>
<evidence type="ECO:0000256" key="10">
    <source>
        <dbReference type="ARBA" id="ARBA00022989"/>
    </source>
</evidence>
<dbReference type="SUPFAM" id="SSF57850">
    <property type="entry name" value="RING/U-box"/>
    <property type="match status" value="1"/>
</dbReference>
<protein>
    <recommendedName>
        <fullName evidence="3">RING-type E3 ubiquitin transferase</fullName>
        <ecNumber evidence="3">2.3.2.27</ecNumber>
    </recommendedName>
</protein>
<sequence>MSILVEQFRRVRHDPEFRLRNEEANRARCQTLWDDFLPSLRATYQDDFDQYLRTSAETHAMEQIYIASMEAINKLREQRRNQGLVEIRILDEGEKCSICYEEYEIGDVAKTVKGCSHMFCAMCISNWVTIKRTCPMCRYDMSDNGRAKRRRLRD</sequence>
<evidence type="ECO:0000256" key="1">
    <source>
        <dbReference type="ARBA" id="ARBA00000900"/>
    </source>
</evidence>
<dbReference type="GO" id="GO:0061630">
    <property type="term" value="F:ubiquitin protein ligase activity"/>
    <property type="evidence" value="ECO:0007669"/>
    <property type="project" value="UniProtKB-EC"/>
</dbReference>
<accession>A0A7J7NK26</accession>
<dbReference type="InterPro" id="IPR001841">
    <property type="entry name" value="Znf_RING"/>
</dbReference>
<keyword evidence="7 12" id="KW-0863">Zinc-finger</keyword>
<dbReference type="EMBL" id="JACGCM010000760">
    <property type="protein sequence ID" value="KAF6167312.1"/>
    <property type="molecule type" value="Genomic_DNA"/>
</dbReference>
<keyword evidence="9" id="KW-0862">Zinc</keyword>
<evidence type="ECO:0000256" key="7">
    <source>
        <dbReference type="ARBA" id="ARBA00022771"/>
    </source>
</evidence>
<organism evidence="14 15">
    <name type="scientific">Kingdonia uniflora</name>
    <dbReference type="NCBI Taxonomy" id="39325"/>
    <lineage>
        <taxon>Eukaryota</taxon>
        <taxon>Viridiplantae</taxon>
        <taxon>Streptophyta</taxon>
        <taxon>Embryophyta</taxon>
        <taxon>Tracheophyta</taxon>
        <taxon>Spermatophyta</taxon>
        <taxon>Magnoliopsida</taxon>
        <taxon>Ranunculales</taxon>
        <taxon>Circaeasteraceae</taxon>
        <taxon>Kingdonia</taxon>
    </lineage>
</organism>
<comment type="subcellular location">
    <subcellularLocation>
        <location evidence="2">Membrane</location>
        <topology evidence="2">Multi-pass membrane protein</topology>
    </subcellularLocation>
</comment>
<dbReference type="Pfam" id="PF13639">
    <property type="entry name" value="zf-RING_2"/>
    <property type="match status" value="1"/>
</dbReference>
<evidence type="ECO:0000256" key="4">
    <source>
        <dbReference type="ARBA" id="ARBA00022679"/>
    </source>
</evidence>
<keyword evidence="8" id="KW-0833">Ubl conjugation pathway</keyword>
<gene>
    <name evidence="14" type="ORF">GIB67_043173</name>
</gene>
<evidence type="ECO:0000256" key="11">
    <source>
        <dbReference type="ARBA" id="ARBA00023136"/>
    </source>
</evidence>
<reference evidence="14 15" key="1">
    <citation type="journal article" date="2020" name="IScience">
        <title>Genome Sequencing of the Endangered Kingdonia uniflora (Circaeasteraceae, Ranunculales) Reveals Potential Mechanisms of Evolutionary Specialization.</title>
        <authorList>
            <person name="Sun Y."/>
            <person name="Deng T."/>
            <person name="Zhang A."/>
            <person name="Moore M.J."/>
            <person name="Landis J.B."/>
            <person name="Lin N."/>
            <person name="Zhang H."/>
            <person name="Zhang X."/>
            <person name="Huang J."/>
            <person name="Zhang X."/>
            <person name="Sun H."/>
            <person name="Wang H."/>
        </authorList>
    </citation>
    <scope>NUCLEOTIDE SEQUENCE [LARGE SCALE GENOMIC DNA]</scope>
    <source>
        <strain evidence="14">TB1705</strain>
        <tissue evidence="14">Leaf</tissue>
    </source>
</reference>
<dbReference type="PROSITE" id="PS00518">
    <property type="entry name" value="ZF_RING_1"/>
    <property type="match status" value="1"/>
</dbReference>
<keyword evidence="15" id="KW-1185">Reference proteome</keyword>
<evidence type="ECO:0000256" key="2">
    <source>
        <dbReference type="ARBA" id="ARBA00004141"/>
    </source>
</evidence>
<keyword evidence="6" id="KW-0479">Metal-binding</keyword>
<keyword evidence="5" id="KW-0812">Transmembrane</keyword>